<evidence type="ECO:0000259" key="1">
    <source>
        <dbReference type="Pfam" id="PF12708"/>
    </source>
</evidence>
<evidence type="ECO:0008006" key="5">
    <source>
        <dbReference type="Google" id="ProtNLM"/>
    </source>
</evidence>
<feature type="domain" description="Rhamnogalacturonase A/B/Epimerase-like pectate lyase" evidence="1">
    <location>
        <begin position="56"/>
        <end position="314"/>
    </location>
</feature>
<dbReference type="SUPFAM" id="SSF51126">
    <property type="entry name" value="Pectin lyase-like"/>
    <property type="match status" value="1"/>
</dbReference>
<dbReference type="KEGG" id="psn:Pedsa_3627"/>
<dbReference type="InterPro" id="IPR012334">
    <property type="entry name" value="Pectin_lyas_fold"/>
</dbReference>
<dbReference type="Gene3D" id="2.160.20.10">
    <property type="entry name" value="Single-stranded right-handed beta-helix, Pectin lyase-like"/>
    <property type="match status" value="2"/>
</dbReference>
<keyword evidence="4" id="KW-1185">Reference proteome</keyword>
<dbReference type="InterPro" id="IPR024535">
    <property type="entry name" value="RHGA/B-epi-like_pectate_lyase"/>
</dbReference>
<dbReference type="Pfam" id="PF12708">
    <property type="entry name" value="Pect-lyase_RHGA_epim"/>
    <property type="match status" value="1"/>
</dbReference>
<reference evidence="4" key="2">
    <citation type="submission" date="2011-02" db="EMBL/GenBank/DDBJ databases">
        <title>The complete genome of Pedobacter saltans DSM 12145.</title>
        <authorList>
            <consortium name="US DOE Joint Genome Institute (JGI-PGF)"/>
            <person name="Lucas S."/>
            <person name="Copeland A."/>
            <person name="Lapidus A."/>
            <person name="Bruce D."/>
            <person name="Goodwin L."/>
            <person name="Pitluck S."/>
            <person name="Kyrpides N."/>
            <person name="Mavromatis K."/>
            <person name="Pagani I."/>
            <person name="Ivanova N."/>
            <person name="Ovchinnikova G."/>
            <person name="Lu M."/>
            <person name="Detter J.C."/>
            <person name="Han C."/>
            <person name="Land M."/>
            <person name="Hauser L."/>
            <person name="Markowitz V."/>
            <person name="Cheng J.-F."/>
            <person name="Hugenholtz P."/>
            <person name="Woyke T."/>
            <person name="Wu D."/>
            <person name="Tindall B."/>
            <person name="Pomrenke H.G."/>
            <person name="Brambilla E."/>
            <person name="Klenk H.-P."/>
            <person name="Eisen J.A."/>
        </authorList>
    </citation>
    <scope>NUCLEOTIDE SEQUENCE [LARGE SCALE GENOMIC DNA]</scope>
    <source>
        <strain evidence="4">ATCC 51119 / DSM 12145 / JCM 21818 / LMG 10337 / NBRC 100064 / NCIMB 13643</strain>
    </source>
</reference>
<sequence>MQLVFAGIIQAQTVVPLWSDYVKDKKEGKVPFLPDFSFAGYHFSEKAIPDVSKRKYFNVVDFGAKPNDDISDEVGIQKAINAAEENPGGGVVFFPKGKFIINGDTLKRYQIRVTKSNIVLKGSGAGIGGTEIHQPKMWVNNRSILFKSETNRSDKLATITKDAPRETFVVEVDNASKLKPGQDVIVRHRSEEYTRKYFAPQDLKPQWTRLFGPNGGMQIIEIHTIKNVNGNKVTFHNPLHLDITLVKSAPFELYNYSALEECGVEDILFSSDWKSYPEEFVHHKNAIHDNAYLAIGMENVKNSWVRNCEFRDWNDCLFFRAGYAVTVENVKFTGKKGHTSLHARSGNGVLVKKCSFNGAQHHGPGTGYGAAGTVVTQCQMDRDQHFDSHGGQPYATLLDDIDGGIFTNLGGPEAGHPHHGQFMVFWNFIHKSSKDFHYNFWDMQRRRNYTMAHPILVGFQADTKVTFENEGMNVLFNKVVKPQSLFEAQLALRLTGKDIAK</sequence>
<dbReference type="InterPro" id="IPR032532">
    <property type="entry name" value="DUF4955"/>
</dbReference>
<dbReference type="HOGENOM" id="CLU_019301_0_0_10"/>
<protein>
    <recommendedName>
        <fullName evidence="5">Pectate lyase superfamily protein domain-containing protein</fullName>
    </recommendedName>
</protein>
<proteinExistence type="predicted"/>
<dbReference type="Proteomes" id="UP000000310">
    <property type="component" value="Chromosome"/>
</dbReference>
<dbReference type="STRING" id="762903.Pedsa_3627"/>
<name>F0S4Y2_PSESL</name>
<reference evidence="3 4" key="1">
    <citation type="journal article" date="2011" name="Stand. Genomic Sci.">
        <title>Complete genome sequence of the gliding, heparinolytic Pedobacter saltans type strain (113).</title>
        <authorList>
            <person name="Liolios K."/>
            <person name="Sikorski J."/>
            <person name="Lu M."/>
            <person name="Nolan M."/>
            <person name="Lapidus A."/>
            <person name="Lucas S."/>
            <person name="Hammon N."/>
            <person name="Deshpande S."/>
            <person name="Cheng J.F."/>
            <person name="Tapia R."/>
            <person name="Han C."/>
            <person name="Goodwin L."/>
            <person name="Pitluck S."/>
            <person name="Huntemann M."/>
            <person name="Ivanova N."/>
            <person name="Pagani I."/>
            <person name="Mavromatis K."/>
            <person name="Ovchinikova G."/>
            <person name="Pati A."/>
            <person name="Chen A."/>
            <person name="Palaniappan K."/>
            <person name="Land M."/>
            <person name="Hauser L."/>
            <person name="Brambilla E.M."/>
            <person name="Kotsyurbenko O."/>
            <person name="Rohde M."/>
            <person name="Tindall B.J."/>
            <person name="Abt B."/>
            <person name="Goker M."/>
            <person name="Detter J.C."/>
            <person name="Woyke T."/>
            <person name="Bristow J."/>
            <person name="Eisen J.A."/>
            <person name="Markowitz V."/>
            <person name="Hugenholtz P."/>
            <person name="Klenk H.P."/>
            <person name="Kyrpides N.C."/>
        </authorList>
    </citation>
    <scope>NUCLEOTIDE SEQUENCE [LARGE SCALE GENOMIC DNA]</scope>
    <source>
        <strain evidence="4">ATCC 51119 / DSM 12145 / JCM 21818 / LMG 10337 / NBRC 100064 / NCIMB 13643</strain>
    </source>
</reference>
<dbReference type="EMBL" id="CP002545">
    <property type="protein sequence ID" value="ADY54156.1"/>
    <property type="molecule type" value="Genomic_DNA"/>
</dbReference>
<dbReference type="InterPro" id="IPR011050">
    <property type="entry name" value="Pectin_lyase_fold/virulence"/>
</dbReference>
<evidence type="ECO:0000259" key="2">
    <source>
        <dbReference type="Pfam" id="PF16315"/>
    </source>
</evidence>
<accession>F0S4Y2</accession>
<evidence type="ECO:0000313" key="4">
    <source>
        <dbReference type="Proteomes" id="UP000000310"/>
    </source>
</evidence>
<dbReference type="OrthoDB" id="188639at2"/>
<feature type="domain" description="DUF4955" evidence="2">
    <location>
        <begin position="360"/>
        <end position="495"/>
    </location>
</feature>
<dbReference type="eggNOG" id="COG5434">
    <property type="taxonomic scope" value="Bacteria"/>
</dbReference>
<dbReference type="AlphaFoldDB" id="F0S4Y2"/>
<evidence type="ECO:0000313" key="3">
    <source>
        <dbReference type="EMBL" id="ADY54156.1"/>
    </source>
</evidence>
<dbReference type="Pfam" id="PF16315">
    <property type="entry name" value="DUF4955"/>
    <property type="match status" value="1"/>
</dbReference>
<organism evidence="3 4">
    <name type="scientific">Pseudopedobacter saltans (strain ATCC 51119 / DSM 12145 / JCM 21818 / CCUG 39354 / LMG 10337 / NBRC 100064 / NCIMB 13643)</name>
    <name type="common">Pedobacter saltans</name>
    <dbReference type="NCBI Taxonomy" id="762903"/>
    <lineage>
        <taxon>Bacteria</taxon>
        <taxon>Pseudomonadati</taxon>
        <taxon>Bacteroidota</taxon>
        <taxon>Sphingobacteriia</taxon>
        <taxon>Sphingobacteriales</taxon>
        <taxon>Sphingobacteriaceae</taxon>
        <taxon>Pseudopedobacter</taxon>
    </lineage>
</organism>
<gene>
    <name evidence="3" type="ordered locus">Pedsa_3627</name>
</gene>